<proteinExistence type="predicted"/>
<organism evidence="1 2">
    <name type="scientific">Puccinia coronata f. sp. avenae</name>
    <dbReference type="NCBI Taxonomy" id="200324"/>
    <lineage>
        <taxon>Eukaryota</taxon>
        <taxon>Fungi</taxon>
        <taxon>Dikarya</taxon>
        <taxon>Basidiomycota</taxon>
        <taxon>Pucciniomycotina</taxon>
        <taxon>Pucciniomycetes</taxon>
        <taxon>Pucciniales</taxon>
        <taxon>Pucciniaceae</taxon>
        <taxon>Puccinia</taxon>
    </lineage>
</organism>
<gene>
    <name evidence="1" type="ORF">PCANC_14179</name>
</gene>
<dbReference type="EMBL" id="PGCJ01000212">
    <property type="protein sequence ID" value="PLW38119.1"/>
    <property type="molecule type" value="Genomic_DNA"/>
</dbReference>
<reference evidence="1 2" key="1">
    <citation type="submission" date="2017-11" db="EMBL/GenBank/DDBJ databases">
        <title>De novo assembly and phasing of dikaryotic genomes from two isolates of Puccinia coronata f. sp. avenae, the causal agent of oat crown rust.</title>
        <authorList>
            <person name="Miller M.E."/>
            <person name="Zhang Y."/>
            <person name="Omidvar V."/>
            <person name="Sperschneider J."/>
            <person name="Schwessinger B."/>
            <person name="Raley C."/>
            <person name="Palmer J.M."/>
            <person name="Garnica D."/>
            <person name="Upadhyaya N."/>
            <person name="Rathjen J."/>
            <person name="Taylor J.M."/>
            <person name="Park R.F."/>
            <person name="Dodds P.N."/>
            <person name="Hirsch C.D."/>
            <person name="Kianian S.F."/>
            <person name="Figueroa M."/>
        </authorList>
    </citation>
    <scope>NUCLEOTIDE SEQUENCE [LARGE SCALE GENOMIC DNA]</scope>
    <source>
        <strain evidence="1">12NC29</strain>
    </source>
</reference>
<dbReference type="Proteomes" id="UP000235388">
    <property type="component" value="Unassembled WGS sequence"/>
</dbReference>
<protein>
    <submittedName>
        <fullName evidence="1">Uncharacterized protein</fullName>
    </submittedName>
</protein>
<keyword evidence="2" id="KW-1185">Reference proteome</keyword>
<accession>A0A2N5UK21</accession>
<comment type="caution">
    <text evidence="1">The sequence shown here is derived from an EMBL/GenBank/DDBJ whole genome shotgun (WGS) entry which is preliminary data.</text>
</comment>
<dbReference type="AlphaFoldDB" id="A0A2N5UK21"/>
<evidence type="ECO:0000313" key="1">
    <source>
        <dbReference type="EMBL" id="PLW38119.1"/>
    </source>
</evidence>
<sequence>MSTNEDVDMEELTPPRQSDVIFLDMILGGPRDCARWGPDRDQTVHRFSGGSREASRALHEIFPRSFTAKFRGGHTHVAADRLSTRISHANAREYLVRVKSPCDSP</sequence>
<name>A0A2N5UK21_9BASI</name>
<evidence type="ECO:0000313" key="2">
    <source>
        <dbReference type="Proteomes" id="UP000235388"/>
    </source>
</evidence>